<accession>A0A2N9L770</accession>
<feature type="domain" description="Histidine kinase" evidence="6">
    <location>
        <begin position="951"/>
        <end position="1043"/>
    </location>
</feature>
<organism evidence="7 8">
    <name type="scientific">Candidatus Sulfuritelmatomonas gaucii</name>
    <dbReference type="NCBI Taxonomy" id="2043161"/>
    <lineage>
        <taxon>Bacteria</taxon>
        <taxon>Pseudomonadati</taxon>
        <taxon>Acidobacteriota</taxon>
        <taxon>Terriglobia</taxon>
        <taxon>Terriglobales</taxon>
        <taxon>Acidobacteriaceae</taxon>
        <taxon>Candidatus Sulfuritelmatomonas</taxon>
    </lineage>
</organism>
<evidence type="ECO:0000259" key="6">
    <source>
        <dbReference type="PROSITE" id="PS50109"/>
    </source>
</evidence>
<dbReference type="Gene3D" id="2.130.10.10">
    <property type="entry name" value="YVTN repeat-like/Quinoprotein amine dehydrogenase"/>
    <property type="match status" value="4"/>
</dbReference>
<evidence type="ECO:0000256" key="1">
    <source>
        <dbReference type="ARBA" id="ARBA00022679"/>
    </source>
</evidence>
<proteinExistence type="predicted"/>
<dbReference type="Proteomes" id="UP000239735">
    <property type="component" value="Unassembled WGS sequence"/>
</dbReference>
<sequence>MRFPPYPDAYSSAHCVDRNDTSFPRLRQPHLSHVARGLFAPGTLALLLLCLPLRAAAVNPSTPLGAYARQSLVMENGLPQNSVQALAQTRDGFLWIGTEAGLVRFDGVSFQVFDRNSKPSLPGNDIRCLLETSDQALWIGTSDGPARWKDGVVSAFSMRDGLPSNGVRAIIETGDRVLWIWTDLGLARFNGKGFVADTGGMNAPSVTAAFSDARGGLVLETSQKTAVYRDGHWQIEAPGSEFPKDSIAFSENASGEAAGAGNSNLTIGSGTGPPTRLSSGIELPGSRIQALLTDRNGSVWIGTNDGLARWYHGTLQKLSASDPLATASVIALLEDHEGNLWAGTENTGLHIFRDQRFRALGSRGGLTSNQITTVVEDRAGTIWAGTQRDGLNAVHPVEDTRNHGTLVDSTFPLPAGSVQSYSAQKGLASDVILSLAAAPNGDVWAGTPDGLSRLRNGSISTFTSADGLPDDFIRSLLVDSDGSLWIGTRRGLTHWTNAGELTPSAPRMQTYTDADGLGSDLVGAIARDARGDLWVATLGGLSRLRAGVITNFTRANGLSDDVVTSLLPRADRTLLIGTQDHGWDIWDGQRFIALAGGALEQTAVHAILDDDGGHLWFATGNGIARCDFHETARIDPASLCTNWMTFGTADGLPSRETATNSHPSAWRSRDGFLWFATPEGLVVLDPAHFPINSTPPPVALERFAIDDVDQRLNGTTGTPKVAAGHVHFQFDYAGLSFIASQKVRYRYELEGFDRGWTDAGTRRSAFYTNIPAGHYTFRVQAANNDGLWNTAGTSLSFDLQPHFYQTLWFYALLLAALAGIVFLLIRLRLRHAELEFNAVLGERSRIAREIHDTLAQGYVGVSVQMEVLAELLRSRNLNEAEQQLARTREYVREGLADARQSIWALRTQDAAETTLPVRLRRVVEAAEGGELKAGFSIYGAFRPLPLETEQQIVRVAQEAVHNVKRHAGASELSVQLEYRTNEVTLEVRDNGRGGAPDTSTESLPGRFGLTGMRERAASIGGTLEVSSQPGEGTGVRLRVPAEHTKGTR</sequence>
<dbReference type="InterPro" id="IPR050482">
    <property type="entry name" value="Sensor_HK_TwoCompSys"/>
</dbReference>
<dbReference type="GO" id="GO:0016020">
    <property type="term" value="C:membrane"/>
    <property type="evidence" value="ECO:0007669"/>
    <property type="project" value="InterPro"/>
</dbReference>
<dbReference type="CDD" id="cd16917">
    <property type="entry name" value="HATPase_UhpB-NarQ-NarX-like"/>
    <property type="match status" value="1"/>
</dbReference>
<dbReference type="Gene3D" id="3.30.565.10">
    <property type="entry name" value="Histidine kinase-like ATPase, C-terminal domain"/>
    <property type="match status" value="1"/>
</dbReference>
<evidence type="ECO:0000313" key="8">
    <source>
        <dbReference type="Proteomes" id="UP000239735"/>
    </source>
</evidence>
<feature type="region of interest" description="Disordered" evidence="4">
    <location>
        <begin position="1024"/>
        <end position="1048"/>
    </location>
</feature>
<keyword evidence="1" id="KW-0808">Transferase</keyword>
<dbReference type="SMART" id="SM00387">
    <property type="entry name" value="HATPase_c"/>
    <property type="match status" value="1"/>
</dbReference>
<dbReference type="Pfam" id="PF07494">
    <property type="entry name" value="Reg_prop"/>
    <property type="match status" value="6"/>
</dbReference>
<keyword evidence="3" id="KW-0902">Two-component regulatory system</keyword>
<dbReference type="InterPro" id="IPR036890">
    <property type="entry name" value="HATPase_C_sf"/>
</dbReference>
<dbReference type="PANTHER" id="PTHR24421:SF62">
    <property type="entry name" value="SENSORY TRANSDUCTION HISTIDINE KINASE"/>
    <property type="match status" value="1"/>
</dbReference>
<evidence type="ECO:0000256" key="2">
    <source>
        <dbReference type="ARBA" id="ARBA00022777"/>
    </source>
</evidence>
<reference evidence="8" key="1">
    <citation type="submission" date="2018-02" db="EMBL/GenBank/DDBJ databases">
        <authorList>
            <person name="Hausmann B."/>
        </authorList>
    </citation>
    <scope>NUCLEOTIDE SEQUENCE [LARGE SCALE GENOMIC DNA]</scope>
    <source>
        <strain evidence="8">Peat soil MAG SbA5</strain>
    </source>
</reference>
<keyword evidence="2 7" id="KW-0418">Kinase</keyword>
<keyword evidence="5" id="KW-1133">Transmembrane helix</keyword>
<dbReference type="InterPro" id="IPR003594">
    <property type="entry name" value="HATPase_dom"/>
</dbReference>
<dbReference type="GO" id="GO:0000155">
    <property type="term" value="F:phosphorelay sensor kinase activity"/>
    <property type="evidence" value="ECO:0007669"/>
    <property type="project" value="InterPro"/>
</dbReference>
<dbReference type="PROSITE" id="PS50109">
    <property type="entry name" value="HIS_KIN"/>
    <property type="match status" value="1"/>
</dbReference>
<dbReference type="InterPro" id="IPR015943">
    <property type="entry name" value="WD40/YVTN_repeat-like_dom_sf"/>
</dbReference>
<dbReference type="Pfam" id="PF02518">
    <property type="entry name" value="HATPase_c"/>
    <property type="match status" value="1"/>
</dbReference>
<feature type="transmembrane region" description="Helical" evidence="5">
    <location>
        <begin position="807"/>
        <end position="825"/>
    </location>
</feature>
<dbReference type="InterPro" id="IPR011110">
    <property type="entry name" value="Reg_prop"/>
</dbReference>
<gene>
    <name evidence="7" type="ORF">SBA5_210006</name>
</gene>
<evidence type="ECO:0000256" key="3">
    <source>
        <dbReference type="ARBA" id="ARBA00023012"/>
    </source>
</evidence>
<dbReference type="InterPro" id="IPR005467">
    <property type="entry name" value="His_kinase_dom"/>
</dbReference>
<dbReference type="SUPFAM" id="SSF63829">
    <property type="entry name" value="Calcium-dependent phosphotriesterase"/>
    <property type="match status" value="2"/>
</dbReference>
<feature type="compositionally biased region" description="Basic and acidic residues" evidence="4">
    <location>
        <begin position="1039"/>
        <end position="1048"/>
    </location>
</feature>
<dbReference type="InterPro" id="IPR011123">
    <property type="entry name" value="Y_Y_Y"/>
</dbReference>
<dbReference type="Pfam" id="PF07495">
    <property type="entry name" value="Y_Y_Y"/>
    <property type="match status" value="1"/>
</dbReference>
<dbReference type="EMBL" id="OKRB01000077">
    <property type="protein sequence ID" value="SPE19142.1"/>
    <property type="molecule type" value="Genomic_DNA"/>
</dbReference>
<dbReference type="PANTHER" id="PTHR24421">
    <property type="entry name" value="NITRATE/NITRITE SENSOR PROTEIN NARX-RELATED"/>
    <property type="match status" value="1"/>
</dbReference>
<evidence type="ECO:0000256" key="5">
    <source>
        <dbReference type="SAM" id="Phobius"/>
    </source>
</evidence>
<dbReference type="Gene3D" id="2.60.40.10">
    <property type="entry name" value="Immunoglobulins"/>
    <property type="match status" value="1"/>
</dbReference>
<dbReference type="InterPro" id="IPR013783">
    <property type="entry name" value="Ig-like_fold"/>
</dbReference>
<dbReference type="SUPFAM" id="SSF55874">
    <property type="entry name" value="ATPase domain of HSP90 chaperone/DNA topoisomerase II/histidine kinase"/>
    <property type="match status" value="1"/>
</dbReference>
<dbReference type="InterPro" id="IPR011712">
    <property type="entry name" value="Sig_transdc_His_kin_sub3_dim/P"/>
</dbReference>
<keyword evidence="5" id="KW-0472">Membrane</keyword>
<evidence type="ECO:0000256" key="4">
    <source>
        <dbReference type="SAM" id="MobiDB-lite"/>
    </source>
</evidence>
<dbReference type="Gene3D" id="1.20.5.1930">
    <property type="match status" value="1"/>
</dbReference>
<dbReference type="AlphaFoldDB" id="A0A2N9L770"/>
<protein>
    <submittedName>
        <fullName evidence="7">Putative Fused histidine kinase/response regulator</fullName>
    </submittedName>
</protein>
<dbReference type="GO" id="GO:0046983">
    <property type="term" value="F:protein dimerization activity"/>
    <property type="evidence" value="ECO:0007669"/>
    <property type="project" value="InterPro"/>
</dbReference>
<dbReference type="Pfam" id="PF07730">
    <property type="entry name" value="HisKA_3"/>
    <property type="match status" value="1"/>
</dbReference>
<evidence type="ECO:0000313" key="7">
    <source>
        <dbReference type="EMBL" id="SPE19142.1"/>
    </source>
</evidence>
<keyword evidence="5" id="KW-0812">Transmembrane</keyword>
<name>A0A2N9L770_9BACT</name>